<feature type="domain" description="I/LWEQ" evidence="6">
    <location>
        <begin position="402"/>
        <end position="647"/>
    </location>
</feature>
<keyword evidence="8" id="KW-1185">Reference proteome</keyword>
<dbReference type="Pfam" id="PF01608">
    <property type="entry name" value="I_LWEQ"/>
    <property type="match status" value="1"/>
</dbReference>
<evidence type="ECO:0000256" key="2">
    <source>
        <dbReference type="ARBA" id="ARBA00022490"/>
    </source>
</evidence>
<dbReference type="SMART" id="SM00233">
    <property type="entry name" value="PH"/>
    <property type="match status" value="1"/>
</dbReference>
<protein>
    <submittedName>
        <fullName evidence="7">I/LWEQ domain containing protein</fullName>
    </submittedName>
</protein>
<dbReference type="SUPFAM" id="SSF109885">
    <property type="entry name" value="I/LWEQ domain"/>
    <property type="match status" value="1"/>
</dbReference>
<evidence type="ECO:0000313" key="7">
    <source>
        <dbReference type="EMBL" id="ELR20754.1"/>
    </source>
</evidence>
<sequence>MASKGRVMSDAEKLYQMLQPGPKFLISRPRQLVRHGELMYFSVNTLSKKPRYFWLFTDCLLVTKRTSAQKFQLQVVIHFSSGMKVVTMPDSPVHEFRLLCPEKGTLAKAKQRRVVMWGKNREHKEVWLTDLKHCLWKSTGMVGPDPASPQAAHAGGAYSTKNDDEEVRHMMKEVSLRDQRPSDPQQRQYDQPRGVQQGGGGRGAGGSPARQQQQRADYGDEEYEQYSDDGEPEGDEHWSDTGAKSDTLISFDDDFPLAPTEGQQHHYSHPQQREAGYSAQVPPGVALAPIGGYPQQQGAGQQYAAQGHYASHYQQPQYDAYYGAYAGAPGGGYAQPQQQQPQQSYAGQHGAPMAGADGGAYYNQVYGNMQSLYSQVPSYDQTPTPVALPVVDVGVAAGAGSAAPAGSTTPGSAAADDFARNELMEATKVVEELALDLAVARNAAEEHIATAAPAFIDVSDSVFDTTQGLHSAAQRGESRSVGARLHGSDTAYHADPKWAEGLVSAARFVVASIGHLVSTSKQYVAWEGGIGNEPLAASAGSVNVSTAQLLAAFRARYQKGNDLGLEEAVKSITSATQKLVEDAKAATPTGGAVAAAPPAVDPTSKYSLTQRQVMEIEAQARILKLEKEAQAARLELNRLRKAEYAGSQK</sequence>
<dbReference type="Gene3D" id="1.20.1410.10">
    <property type="entry name" value="I/LWEQ domain"/>
    <property type="match status" value="1"/>
</dbReference>
<evidence type="ECO:0000313" key="8">
    <source>
        <dbReference type="Proteomes" id="UP000011083"/>
    </source>
</evidence>
<dbReference type="GeneID" id="14921624"/>
<dbReference type="GO" id="GO:0030036">
    <property type="term" value="P:actin cytoskeleton organization"/>
    <property type="evidence" value="ECO:0007669"/>
    <property type="project" value="TreeGrafter"/>
</dbReference>
<dbReference type="GO" id="GO:0003779">
    <property type="term" value="F:actin binding"/>
    <property type="evidence" value="ECO:0007669"/>
    <property type="project" value="InterPro"/>
</dbReference>
<feature type="compositionally biased region" description="Basic and acidic residues" evidence="4">
    <location>
        <begin position="166"/>
        <end position="181"/>
    </location>
</feature>
<dbReference type="Gene3D" id="2.30.29.30">
    <property type="entry name" value="Pleckstrin-homology domain (PH domain)/Phosphotyrosine-binding domain (PTB)"/>
    <property type="match status" value="1"/>
</dbReference>
<feature type="compositionally biased region" description="Low complexity" evidence="4">
    <location>
        <begin position="182"/>
        <end position="195"/>
    </location>
</feature>
<dbReference type="GO" id="GO:0098609">
    <property type="term" value="P:cell-cell adhesion"/>
    <property type="evidence" value="ECO:0007669"/>
    <property type="project" value="TreeGrafter"/>
</dbReference>
<dbReference type="EMBL" id="KB007909">
    <property type="protein sequence ID" value="ELR20754.1"/>
    <property type="molecule type" value="Genomic_DNA"/>
</dbReference>
<organism evidence="7 8">
    <name type="scientific">Acanthamoeba castellanii (strain ATCC 30010 / Neff)</name>
    <dbReference type="NCBI Taxonomy" id="1257118"/>
    <lineage>
        <taxon>Eukaryota</taxon>
        <taxon>Amoebozoa</taxon>
        <taxon>Discosea</taxon>
        <taxon>Longamoebia</taxon>
        <taxon>Centramoebida</taxon>
        <taxon>Acanthamoebidae</taxon>
        <taxon>Acanthamoeba</taxon>
    </lineage>
</organism>
<comment type="subcellular location">
    <subcellularLocation>
        <location evidence="1">Cytoplasm</location>
    </subcellularLocation>
</comment>
<feature type="coiled-coil region" evidence="3">
    <location>
        <begin position="615"/>
        <end position="642"/>
    </location>
</feature>
<dbReference type="STRING" id="1257118.L8H5G7"/>
<feature type="compositionally biased region" description="Low complexity" evidence="4">
    <location>
        <begin position="334"/>
        <end position="348"/>
    </location>
</feature>
<name>L8H5G7_ACACF</name>
<dbReference type="InterPro" id="IPR002558">
    <property type="entry name" value="ILWEQ_dom"/>
</dbReference>
<keyword evidence="2" id="KW-0963">Cytoplasm</keyword>
<dbReference type="KEGG" id="acan:ACA1_055000"/>
<feature type="region of interest" description="Disordered" evidence="4">
    <location>
        <begin position="142"/>
        <end position="278"/>
    </location>
</feature>
<dbReference type="RefSeq" id="XP_004344157.1">
    <property type="nucleotide sequence ID" value="XM_004344107.1"/>
</dbReference>
<evidence type="ECO:0000259" key="5">
    <source>
        <dbReference type="PROSITE" id="PS50003"/>
    </source>
</evidence>
<dbReference type="InterPro" id="IPR035964">
    <property type="entry name" value="I/LWEQ_dom_sf"/>
</dbReference>
<dbReference type="PROSITE" id="PS50945">
    <property type="entry name" value="I_LWEQ"/>
    <property type="match status" value="1"/>
</dbReference>
<dbReference type="InterPro" id="IPR011993">
    <property type="entry name" value="PH-like_dom_sf"/>
</dbReference>
<evidence type="ECO:0000259" key="6">
    <source>
        <dbReference type="PROSITE" id="PS50945"/>
    </source>
</evidence>
<accession>L8H5G7</accession>
<dbReference type="SUPFAM" id="SSF50729">
    <property type="entry name" value="PH domain-like"/>
    <property type="match status" value="1"/>
</dbReference>
<feature type="region of interest" description="Disordered" evidence="4">
    <location>
        <begin position="332"/>
        <end position="351"/>
    </location>
</feature>
<reference evidence="7 8" key="1">
    <citation type="journal article" date="2013" name="Genome Biol.">
        <title>Genome of Acanthamoeba castellanii highlights extensive lateral gene transfer and early evolution of tyrosine kinase signaling.</title>
        <authorList>
            <person name="Clarke M."/>
            <person name="Lohan A.J."/>
            <person name="Liu B."/>
            <person name="Lagkouvardos I."/>
            <person name="Roy S."/>
            <person name="Zafar N."/>
            <person name="Bertelli C."/>
            <person name="Schilde C."/>
            <person name="Kianianmomeni A."/>
            <person name="Burglin T.R."/>
            <person name="Frech C."/>
            <person name="Turcotte B."/>
            <person name="Kopec K.O."/>
            <person name="Synnott J.M."/>
            <person name="Choo C."/>
            <person name="Paponov I."/>
            <person name="Finkler A."/>
            <person name="Soon Heng Tan C."/>
            <person name="Hutchins A.P."/>
            <person name="Weinmeier T."/>
            <person name="Rattei T."/>
            <person name="Chu J.S."/>
            <person name="Gimenez G."/>
            <person name="Irimia M."/>
            <person name="Rigden D.J."/>
            <person name="Fitzpatrick D.A."/>
            <person name="Lorenzo-Morales J."/>
            <person name="Bateman A."/>
            <person name="Chiu C.H."/>
            <person name="Tang P."/>
            <person name="Hegemann P."/>
            <person name="Fromm H."/>
            <person name="Raoult D."/>
            <person name="Greub G."/>
            <person name="Miranda-Saavedra D."/>
            <person name="Chen N."/>
            <person name="Nash P."/>
            <person name="Ginger M.L."/>
            <person name="Horn M."/>
            <person name="Schaap P."/>
            <person name="Caler L."/>
            <person name="Loftus B."/>
        </authorList>
    </citation>
    <scope>NUCLEOTIDE SEQUENCE [LARGE SCALE GENOMIC DNA]</scope>
    <source>
        <strain evidence="7 8">Neff</strain>
    </source>
</reference>
<dbReference type="AlphaFoldDB" id="L8H5G7"/>
<proteinExistence type="predicted"/>
<evidence type="ECO:0000256" key="1">
    <source>
        <dbReference type="ARBA" id="ARBA00004496"/>
    </source>
</evidence>
<evidence type="ECO:0000256" key="3">
    <source>
        <dbReference type="SAM" id="Coils"/>
    </source>
</evidence>
<dbReference type="PANTHER" id="PTHR19981">
    <property type="entry name" value="TALIN"/>
    <property type="match status" value="1"/>
</dbReference>
<dbReference type="Proteomes" id="UP000011083">
    <property type="component" value="Unassembled WGS sequence"/>
</dbReference>
<dbReference type="GO" id="GO:0005737">
    <property type="term" value="C:cytoplasm"/>
    <property type="evidence" value="ECO:0007669"/>
    <property type="project" value="UniProtKB-SubCell"/>
</dbReference>
<dbReference type="OrthoDB" id="16210at2759"/>
<dbReference type="InterPro" id="IPR001849">
    <property type="entry name" value="PH_domain"/>
</dbReference>
<dbReference type="PANTHER" id="PTHR19981:SF1">
    <property type="entry name" value="RHEA, ISOFORM B"/>
    <property type="match status" value="1"/>
</dbReference>
<dbReference type="SMART" id="SM00307">
    <property type="entry name" value="ILWEQ"/>
    <property type="match status" value="1"/>
</dbReference>
<feature type="compositionally biased region" description="Low complexity" evidence="4">
    <location>
        <begin position="207"/>
        <end position="216"/>
    </location>
</feature>
<keyword evidence="3" id="KW-0175">Coiled coil</keyword>
<gene>
    <name evidence="7" type="ORF">ACA1_055000</name>
</gene>
<feature type="compositionally biased region" description="Acidic residues" evidence="4">
    <location>
        <begin position="219"/>
        <end position="234"/>
    </location>
</feature>
<dbReference type="GO" id="GO:0005886">
    <property type="term" value="C:plasma membrane"/>
    <property type="evidence" value="ECO:0007669"/>
    <property type="project" value="TreeGrafter"/>
</dbReference>
<dbReference type="PROSITE" id="PS50003">
    <property type="entry name" value="PH_DOMAIN"/>
    <property type="match status" value="1"/>
</dbReference>
<evidence type="ECO:0000256" key="4">
    <source>
        <dbReference type="SAM" id="MobiDB-lite"/>
    </source>
</evidence>
<dbReference type="VEuPathDB" id="AmoebaDB:ACA1_055000"/>
<feature type="compositionally biased region" description="Gly residues" evidence="4">
    <location>
        <begin position="196"/>
        <end position="206"/>
    </location>
</feature>
<feature type="domain" description="PH" evidence="5">
    <location>
        <begin position="31"/>
        <end position="136"/>
    </location>
</feature>